<evidence type="ECO:0000313" key="9">
    <source>
        <dbReference type="Proteomes" id="UP000006868"/>
    </source>
</evidence>
<dbReference type="GO" id="GO:0022857">
    <property type="term" value="F:transmembrane transporter activity"/>
    <property type="evidence" value="ECO:0007669"/>
    <property type="project" value="InterPro"/>
</dbReference>
<evidence type="ECO:0000256" key="3">
    <source>
        <dbReference type="ARBA" id="ARBA00022692"/>
    </source>
</evidence>
<dbReference type="Proteomes" id="UP000006868">
    <property type="component" value="Chromosome"/>
</dbReference>
<dbReference type="Gene3D" id="1.20.1250.20">
    <property type="entry name" value="MFS general substrate transporter like domains"/>
    <property type="match status" value="1"/>
</dbReference>
<dbReference type="SUPFAM" id="SSF103473">
    <property type="entry name" value="MFS general substrate transporter"/>
    <property type="match status" value="1"/>
</dbReference>
<dbReference type="InterPro" id="IPR001958">
    <property type="entry name" value="Tet-R_TetA/multi-R_MdtG-like"/>
</dbReference>
<evidence type="ECO:0000256" key="4">
    <source>
        <dbReference type="ARBA" id="ARBA00022989"/>
    </source>
</evidence>
<evidence type="ECO:0000313" key="8">
    <source>
        <dbReference type="EMBL" id="ADO54227.1"/>
    </source>
</evidence>
<dbReference type="InterPro" id="IPR011701">
    <property type="entry name" value="MFS"/>
</dbReference>
<keyword evidence="5 6" id="KW-0472">Membrane</keyword>
<feature type="transmembrane region" description="Helical" evidence="6">
    <location>
        <begin position="153"/>
        <end position="173"/>
    </location>
</feature>
<feature type="transmembrane region" description="Helical" evidence="6">
    <location>
        <begin position="209"/>
        <end position="231"/>
    </location>
</feature>
<keyword evidence="4 6" id="KW-1133">Transmembrane helix</keyword>
<dbReference type="PRINTS" id="PR01035">
    <property type="entry name" value="TCRTETA"/>
</dbReference>
<dbReference type="PANTHER" id="PTHR23530:SF1">
    <property type="entry name" value="PERMEASE, MAJOR FACILITATOR SUPERFAMILY-RELATED"/>
    <property type="match status" value="1"/>
</dbReference>
<dbReference type="CDD" id="cd06174">
    <property type="entry name" value="MFS"/>
    <property type="match status" value="1"/>
</dbReference>
<accession>E3EC84</accession>
<dbReference type="GO" id="GO:0005886">
    <property type="term" value="C:plasma membrane"/>
    <property type="evidence" value="ECO:0007669"/>
    <property type="project" value="UniProtKB-SubCell"/>
</dbReference>
<reference evidence="8 9" key="1">
    <citation type="journal article" date="2011" name="J. Bacteriol.">
        <title>Complete genome sequence of Paenibacillus polymyxa SC2, a strain of plant growth-promoting Rhizobacterium with broad-spectrum antimicrobial activity.</title>
        <authorList>
            <person name="Ma M."/>
            <person name="Wang C."/>
            <person name="Ding Y."/>
            <person name="Li L."/>
            <person name="Shen D."/>
            <person name="Jiang X."/>
            <person name="Guan D."/>
            <person name="Cao F."/>
            <person name="Chen H."/>
            <person name="Feng R."/>
            <person name="Wang X."/>
            <person name="Ge Y."/>
            <person name="Yao L."/>
            <person name="Bing X."/>
            <person name="Yang X."/>
            <person name="Li J."/>
            <person name="Du B."/>
        </authorList>
    </citation>
    <scope>NUCLEOTIDE SEQUENCE [LARGE SCALE GENOMIC DNA]</scope>
    <source>
        <strain evidence="8 9">SC2</strain>
    </source>
</reference>
<dbReference type="PANTHER" id="PTHR23530">
    <property type="entry name" value="TRANSPORT PROTEIN-RELATED"/>
    <property type="match status" value="1"/>
</dbReference>
<name>E3EC84_PAEPS</name>
<sequence>MNIFSILSALRGLAIGFFSPIWIIHLNDQGFDLLAIGILGTVFEVARLLFEIPTGTFADNNGVRRSIMLSYIFSMATWLIFPFIGITWVCVIAMIIWALAEALISGAFETWMSQVTPKEEFSKRLMRNAQVLIASIILTSLLSGHIYKFNSMLPFIFVALIYAIMLAIILIYLKSDQQIIKNQKKNTPKESFIEITGKSFQIVFKHRRILNVVLAGFFAALSYDVIMRYWQPYLIQIGNSKEFLGYVMAIAGVLAFILLHFTAKAHKIIEKNTLLSLIMVESISILMIFSTAFGLKAIGLVAISFLLSVEDIRNPIVNGYLNKFFPDSYKATLFSVNSVTGAAGEILSGIIFGLIAVKFGIIATFIVAAIFLIPSILLYYNTAQNTDINYSEKRDNMTFKS</sequence>
<feature type="transmembrane region" description="Helical" evidence="6">
    <location>
        <begin position="86"/>
        <end position="108"/>
    </location>
</feature>
<keyword evidence="3 6" id="KW-0812">Transmembrane</keyword>
<feature type="transmembrane region" description="Helical" evidence="6">
    <location>
        <begin position="359"/>
        <end position="380"/>
    </location>
</feature>
<comment type="subcellular location">
    <subcellularLocation>
        <location evidence="1">Cell membrane</location>
        <topology evidence="1">Multi-pass membrane protein</topology>
    </subcellularLocation>
</comment>
<feature type="transmembrane region" description="Helical" evidence="6">
    <location>
        <begin position="283"/>
        <end position="309"/>
    </location>
</feature>
<evidence type="ECO:0000256" key="2">
    <source>
        <dbReference type="ARBA" id="ARBA00022448"/>
    </source>
</evidence>
<dbReference type="InterPro" id="IPR053160">
    <property type="entry name" value="MFS_DHA3_Transporter"/>
</dbReference>
<proteinExistence type="predicted"/>
<dbReference type="OrthoDB" id="9816124at2"/>
<dbReference type="AlphaFoldDB" id="E3EC84"/>
<dbReference type="HOGENOM" id="CLU_684563_0_0_9"/>
<feature type="domain" description="Major facilitator superfamily (MFS) profile" evidence="7">
    <location>
        <begin position="1"/>
        <end position="387"/>
    </location>
</feature>
<protein>
    <submittedName>
        <fullName evidence="8">MFS transporter</fullName>
    </submittedName>
</protein>
<dbReference type="PROSITE" id="PS50850">
    <property type="entry name" value="MFS"/>
    <property type="match status" value="1"/>
</dbReference>
<evidence type="ECO:0000256" key="1">
    <source>
        <dbReference type="ARBA" id="ARBA00004651"/>
    </source>
</evidence>
<evidence type="ECO:0000259" key="7">
    <source>
        <dbReference type="PROSITE" id="PS50850"/>
    </source>
</evidence>
<feature type="transmembrane region" description="Helical" evidence="6">
    <location>
        <begin position="329"/>
        <end position="352"/>
    </location>
</feature>
<evidence type="ECO:0000256" key="5">
    <source>
        <dbReference type="ARBA" id="ARBA00023136"/>
    </source>
</evidence>
<dbReference type="RefSeq" id="WP_013368870.1">
    <property type="nucleotide sequence ID" value="NC_014622.2"/>
</dbReference>
<dbReference type="InterPro" id="IPR036259">
    <property type="entry name" value="MFS_trans_sf"/>
</dbReference>
<evidence type="ECO:0000256" key="6">
    <source>
        <dbReference type="SAM" id="Phobius"/>
    </source>
</evidence>
<dbReference type="PATRIC" id="fig|886882.15.peg.232"/>
<dbReference type="InterPro" id="IPR020846">
    <property type="entry name" value="MFS_dom"/>
</dbReference>
<dbReference type="EMBL" id="CP002213">
    <property type="protein sequence ID" value="ADO54227.1"/>
    <property type="molecule type" value="Genomic_DNA"/>
</dbReference>
<feature type="transmembrane region" description="Helical" evidence="6">
    <location>
        <begin position="243"/>
        <end position="262"/>
    </location>
</feature>
<gene>
    <name evidence="8" type="primary">yxaM</name>
    <name evidence="8" type="ORF">PPSC2_01210</name>
</gene>
<dbReference type="KEGG" id="ppm:PPSC2_01210"/>
<dbReference type="Pfam" id="PF07690">
    <property type="entry name" value="MFS_1"/>
    <property type="match status" value="1"/>
</dbReference>
<organism evidence="8 9">
    <name type="scientific">Paenibacillus polymyxa (strain SC2)</name>
    <name type="common">Bacillus polymyxa</name>
    <dbReference type="NCBI Taxonomy" id="886882"/>
    <lineage>
        <taxon>Bacteria</taxon>
        <taxon>Bacillati</taxon>
        <taxon>Bacillota</taxon>
        <taxon>Bacilli</taxon>
        <taxon>Bacillales</taxon>
        <taxon>Paenibacillaceae</taxon>
        <taxon>Paenibacillus</taxon>
    </lineage>
</organism>
<keyword evidence="2" id="KW-0813">Transport</keyword>
<feature type="transmembrane region" description="Helical" evidence="6">
    <location>
        <begin position="129"/>
        <end position="147"/>
    </location>
</feature>
<dbReference type="eggNOG" id="COG2814">
    <property type="taxonomic scope" value="Bacteria"/>
</dbReference>